<keyword evidence="2" id="KW-0472">Membrane</keyword>
<feature type="region of interest" description="Disordered" evidence="1">
    <location>
        <begin position="2542"/>
        <end position="2563"/>
    </location>
</feature>
<evidence type="ECO:0000313" key="5">
    <source>
        <dbReference type="Proteomes" id="UP000543419"/>
    </source>
</evidence>
<protein>
    <submittedName>
        <fullName evidence="4">Uncharacterized protein</fullName>
    </submittedName>
</protein>
<evidence type="ECO:0000256" key="3">
    <source>
        <dbReference type="SAM" id="SignalP"/>
    </source>
</evidence>
<dbReference type="EMBL" id="JAAIIG010000008">
    <property type="protein sequence ID" value="NMM98814.1"/>
    <property type="molecule type" value="Genomic_DNA"/>
</dbReference>
<evidence type="ECO:0000313" key="4">
    <source>
        <dbReference type="EMBL" id="NMM98814.1"/>
    </source>
</evidence>
<evidence type="ECO:0000256" key="1">
    <source>
        <dbReference type="SAM" id="MobiDB-lite"/>
    </source>
</evidence>
<dbReference type="Proteomes" id="UP000543419">
    <property type="component" value="Unassembled WGS sequence"/>
</dbReference>
<feature type="transmembrane region" description="Helical" evidence="2">
    <location>
        <begin position="2945"/>
        <end position="2963"/>
    </location>
</feature>
<feature type="chain" id="PRO_5030766619" evidence="3">
    <location>
        <begin position="36"/>
        <end position="2971"/>
    </location>
</feature>
<evidence type="ECO:0000256" key="2">
    <source>
        <dbReference type="SAM" id="Phobius"/>
    </source>
</evidence>
<sequence>MNSLHTKKNWLKPVIGVAVSVAALAMGASAVVANAAPEDNPDVQASAPAANTVTSTRTFKVVKQNDANGAGDAADNTSGDANNGNTDGDNGTADGTGDAGNNPDASTTTPSMNIAVYAAGDDGVVADGTKPLTSGATNASTVRLGITLSNDAGFPTDDSFDKDGKYTGAQKDQSALAIDVEPLGGRFNISYGDFTKVTDADGKVTGYEVKPNDGPSLALNGDSGTKFTITVDTPVYDATKETPLDLSKFVDAEGNSTIVVPELTHDTTKPDAVSGAKFNDDATWLKSKDGSKWLTTAAPTVTFTAPADAAKLTLTDKSGDKPKSQDLTAGDAGYTWTLPEGSADLTKFSVTATDTAGNVSDSAVLTDLLKAADANATVQTSVVDTKAGNLTLKVNGKPADGKDVNGVKYYQSVTGFSVTSESDYFDTELALLKDNNIKLLTTGAGDKAVAACDVYTAKDKVVDCGTAGLDLKDGNFTVALNDKLPGLTADTAQSKTFSIDGTAPTVSSVTYGADKNNDLAGANGEVIAFGDAKRTLTFTLTDSGAGITADDASAITLKGTGALTDLGASKARDLKADDYDVAVAQVADADGNPVAGKYTVTVTLKAAASYDFSKISIAVKDQMGNDTGDTALNKIAGAALPTPLTIAGALNVTTKLAVAKNADGKDAVDGADGLKWYNKPATVKATVAGNPLAAKIVEALKNSKDVAVTSTLNGKAQDAVTLGDLTVTAGKNGEATVTWSVRQPDADGEYTFGIANTGDAASVNVQRLFGTADIAGTSFGVDTTDPTVDSVTYAADANDFKASDKETIAFGADADSTASRTLTFALSDAGSGITDGDASAIKLNGKITDLGATEARDLKAADYSIDAVTAATDENGADVAGKYNVTVTLKATGSYDFSSITIQVNDKVNNSTLTNIDAIATKNDLPSVLTIAGKLSAIDTKLEVVKDADGKDAADGADGLKWYNKPVTVKATITGNPLATKIASALSKSTDAAVTRTFNGNATDIALGNLAVTADKDGNATVTWAQLSDDGEYAFKLADNPSVDVQRLFGTNGVEGVNFGVDTTPAKVTAVTYTPEGTTEELNGTTIYINGTAKLIIAASDADANGKGSGIAKVTLDNVQFSKVDADGNESAPVAKSFTATDNGDGTYTVELTAAGTYSFSGATAVAQDKVSNVAEAFDVAGQDSFKYTKFMVSNNNVAEDLYPSITVKPDATDIDGVATRNTLDGIALTSKSTWFKSVIDSLPNDPDAGEPVVASGTSETGAKYKLYAGPVSGPDKNGVFTLSVDTKDFDALPDAQKNGNHTITLVDKLQDADAPTSVKFRFDNTAATVTGIAYDANNGVDQTIEDGDIITADGNTTRYIHIKAADLLPGHGADQAAADADQVSGLANDKEVVVKEDGATTTLPYDAATDSYTLTLNKADHRYDMSTMYLTVTDRIGNVTVSKSLKALADDLADSTLKGIDSITISNADADKAIKTTILVNGKQDVNGKYLHLKDGDAIPTIQLKVEGNTSFASRWKAVKKHYKNAAVITSKLATTGEGEAYGTCMLDTSTEPVKSGDAYLITCKPADSKKALLSGADNGMYTLTFALSGTYNSSNKEVAALQTLFGALEDGGKVGYTAQSVQIGVDHEAPSFTGLTYNGKDTDLADNAKTPAKLLANGQRTITFSVHDLLANKNATSDAKSDANNTSGLDENSVKATAKITGFDGKVGKEQQLAVAKNADGTFTMTLADNGIYELKNISITASDRAWKIAKDGTVSADVNTVDKATSTLAELKKALKANGVPDSIAVSTAAGTTQTLINGAKVAATYNKSIDSLSLKITDDPAFGFRSDILTSDAYKNTDVFTGSTVTYAAKPNGVELNGLTFGNGEFDKSAGTITWSGDTLAKFIKPLDRQNGQVNGDYVLGTQLSADSVTLLASPAKASFVLDTVNPQITKISAAKGTKGTDLVENYEVNGTKYNVYAKAGQQQFVVSVKDLLPAEQRAKGDRESDAKNELGTSGITDNTVTYTIPAPTDLAGKTIGTEVRNKTAVVDATKGTFTITLAQEGFYDLAKITVTAKDKAGNEMKADSVLDGNGEEEVVKDGINYNAIVADVNDDNSVRLKVSKASDYADSTVAGYYFRGKTVVDYEVTDKWFPLYQQLNQLHGNLLAGSTGDTAPQDANAGVTGIKGLKVTDAGWSQVGETYTWKISGQQVVNTNQNDEVEGHYGLNFAYSGLNAKKQVTKQFVMDWTAPKLGNLTSSVTSPAKWKWIFANNAVTVTLNGVTDPISGICSARAASTDGNDCSARNKESVAFSALGFDNRLADAAAHPAPQVTYNGSAASGSISFSFSGDSQRLTLGNTSIKLTDAAGNPVDTGALNQYAGVNGTEAANNIKNVDGIAIDTVAPTVSLAYDNNDVRNGKYYKAHRTGTVTLVDSNFDFSVKNEPGRVIVTTTVDGAKTTVPVSAFTNLNGDRKTYVASFGANSDGDWVVDIAYTDPGEHASNTIHDEFTVDTIAPKLALTFDNNSAKNGMYYDADRTATVKEVERNFSDGESVITVTAKDDKGADAAAPGPSGWSRTGGERESTEWTNTVAFTGEAHFTIKATATDLAGNVAEEVSEPEFVIDKTKPQIKIDRVEDKTAYAGTVAPLIDFDDTNIDMNNVTYTLVGAHRGDLKGENLPRSITTNSDNTRTVDFTDFDRKVDVDDVYTIKATATDMAGNKFEAQKTFSVNRFGSTYMFDSDTTNLRGAYLKKASNVVITEINVSGLDPTTRQVVVAKDDKATTLKAGDFTAKSSDDRGWSRTIYTVPASYFSSDGYYRVQVQSVDEAGNLSQNTMDKKDEERKGNAEVNFALDSTAPTASLLGVRSGSVYYDQQGHNVSIDSKDNLALDSTEVYVDGQLKGSWKGAELLKSTPSMTLDADAKAHEIVIHTIDKAGNEATATYDNVYVASNWWQYAMHTGWIRNTMVFGALLALAAIAGAIIWASQRRKNAR</sequence>
<keyword evidence="2" id="KW-0812">Transmembrane</keyword>
<proteinExistence type="predicted"/>
<organism evidence="4 5">
    <name type="scientific">Bifidobacterium olomucense</name>
    <dbReference type="NCBI Taxonomy" id="2675324"/>
    <lineage>
        <taxon>Bacteria</taxon>
        <taxon>Bacillati</taxon>
        <taxon>Actinomycetota</taxon>
        <taxon>Actinomycetes</taxon>
        <taxon>Bifidobacteriales</taxon>
        <taxon>Bifidobacteriaceae</taxon>
        <taxon>Bifidobacterium</taxon>
    </lineage>
</organism>
<feature type="signal peptide" evidence="3">
    <location>
        <begin position="1"/>
        <end position="35"/>
    </location>
</feature>
<keyword evidence="2" id="KW-1133">Transmembrane helix</keyword>
<dbReference type="RefSeq" id="WP_169241472.1">
    <property type="nucleotide sequence ID" value="NZ_JAAIIG010000008.1"/>
</dbReference>
<feature type="region of interest" description="Disordered" evidence="1">
    <location>
        <begin position="67"/>
        <end position="110"/>
    </location>
</feature>
<name>A0A7Y0EYN8_9BIFI</name>
<feature type="compositionally biased region" description="Low complexity" evidence="1">
    <location>
        <begin position="67"/>
        <end position="102"/>
    </location>
</feature>
<comment type="caution">
    <text evidence="4">The sequence shown here is derived from an EMBL/GenBank/DDBJ whole genome shotgun (WGS) entry which is preliminary data.</text>
</comment>
<keyword evidence="5" id="KW-1185">Reference proteome</keyword>
<gene>
    <name evidence="4" type="ORF">G1C97_1772</name>
</gene>
<accession>A0A7Y0EYN8</accession>
<keyword evidence="3" id="KW-0732">Signal</keyword>
<reference evidence="4 5" key="1">
    <citation type="submission" date="2020-02" db="EMBL/GenBank/DDBJ databases">
        <title>Characterization of phylogenetic diversity of novel bifidobacterial species isolated in Czech ZOOs.</title>
        <authorList>
            <person name="Lugli G.A."/>
            <person name="Vera N.B."/>
            <person name="Ventura M."/>
        </authorList>
    </citation>
    <scope>NUCLEOTIDE SEQUENCE [LARGE SCALE GENOMIC DNA]</scope>
    <source>
        <strain evidence="4 5">DSM 109959</strain>
    </source>
</reference>